<dbReference type="RefSeq" id="WP_074839926.1">
    <property type="nucleotide sequence ID" value="NZ_FNYY01000029.1"/>
</dbReference>
<keyword evidence="2" id="KW-1185">Reference proteome</keyword>
<accession>A0A975WEY3</accession>
<dbReference type="EMBL" id="FNYY01000029">
    <property type="protein sequence ID" value="SEK09389.1"/>
    <property type="molecule type" value="Genomic_DNA"/>
</dbReference>
<protein>
    <submittedName>
        <fullName evidence="1">Uncharacterized protein</fullName>
    </submittedName>
</protein>
<proteinExistence type="predicted"/>
<dbReference type="GeneID" id="80821469"/>
<sequence length="71" mass="7946">MLARLKATLLGKWLYRLSRHDIFGAPLRWLLDLGVAEQLDPAHWKVANRQHNARQAATLAAFRTRAGGAGQ</sequence>
<organism evidence="1 2">
    <name type="scientific">Marinovum algicola</name>
    <dbReference type="NCBI Taxonomy" id="42444"/>
    <lineage>
        <taxon>Bacteria</taxon>
        <taxon>Pseudomonadati</taxon>
        <taxon>Pseudomonadota</taxon>
        <taxon>Alphaproteobacteria</taxon>
        <taxon>Rhodobacterales</taxon>
        <taxon>Roseobacteraceae</taxon>
        <taxon>Marinovum</taxon>
    </lineage>
</organism>
<gene>
    <name evidence="1" type="ORF">SAMN04487940_12936</name>
</gene>
<name>A0A975WEY3_9RHOB</name>
<dbReference type="Proteomes" id="UP000182932">
    <property type="component" value="Unassembled WGS sequence"/>
</dbReference>
<reference evidence="1 2" key="1">
    <citation type="submission" date="2016-10" db="EMBL/GenBank/DDBJ databases">
        <authorList>
            <person name="Varghese N."/>
            <person name="Submissions S."/>
        </authorList>
    </citation>
    <scope>NUCLEOTIDE SEQUENCE [LARGE SCALE GENOMIC DNA]</scope>
    <source>
        <strain evidence="1 2">FF3</strain>
    </source>
</reference>
<evidence type="ECO:0000313" key="1">
    <source>
        <dbReference type="EMBL" id="SEK09389.1"/>
    </source>
</evidence>
<evidence type="ECO:0000313" key="2">
    <source>
        <dbReference type="Proteomes" id="UP000182932"/>
    </source>
</evidence>
<comment type="caution">
    <text evidence="1">The sequence shown here is derived from an EMBL/GenBank/DDBJ whole genome shotgun (WGS) entry which is preliminary data.</text>
</comment>
<dbReference type="AlphaFoldDB" id="A0A975WEY3"/>